<reference evidence="2 3" key="1">
    <citation type="submission" date="2017-11" db="EMBL/GenBank/DDBJ databases">
        <title>Taxonomic description and genome sequences of Spirosoma HA7 sp. nov., isolated from pollen microhabitat of Corylus avellana.</title>
        <authorList>
            <person name="Ambika Manirajan B."/>
            <person name="Suarez C."/>
            <person name="Ratering S."/>
            <person name="Geissler-Plaum R."/>
            <person name="Cardinale M."/>
            <person name="Sylvia S."/>
        </authorList>
    </citation>
    <scope>NUCLEOTIDE SEQUENCE [LARGE SCALE GENOMIC DNA]</scope>
    <source>
        <strain evidence="2 3">HA7</strain>
    </source>
</reference>
<dbReference type="GO" id="GO:0008237">
    <property type="term" value="F:metallopeptidase activity"/>
    <property type="evidence" value="ECO:0007669"/>
    <property type="project" value="InterPro"/>
</dbReference>
<name>A0A2K8Z9H4_9BACT</name>
<dbReference type="InterPro" id="IPR024079">
    <property type="entry name" value="MetalloPept_cat_dom_sf"/>
</dbReference>
<keyword evidence="3" id="KW-1185">Reference proteome</keyword>
<dbReference type="SUPFAM" id="SSF55486">
    <property type="entry name" value="Metalloproteases ('zincins'), catalytic domain"/>
    <property type="match status" value="2"/>
</dbReference>
<dbReference type="AlphaFoldDB" id="A0A2K8Z9H4"/>
<feature type="domain" description="Peptidase M43 pregnancy-associated plasma-A" evidence="1">
    <location>
        <begin position="225"/>
        <end position="369"/>
    </location>
</feature>
<evidence type="ECO:0000259" key="1">
    <source>
        <dbReference type="Pfam" id="PF05572"/>
    </source>
</evidence>
<dbReference type="Proteomes" id="UP000232883">
    <property type="component" value="Chromosome"/>
</dbReference>
<gene>
    <name evidence="2" type="ORF">CWM47_34435</name>
</gene>
<protein>
    <recommendedName>
        <fullName evidence="1">Peptidase M43 pregnancy-associated plasma-A domain-containing protein</fullName>
    </recommendedName>
</protein>
<dbReference type="Gene3D" id="3.40.390.10">
    <property type="entry name" value="Collagenase (Catalytic Domain)"/>
    <property type="match status" value="1"/>
</dbReference>
<accession>A0A2K8Z9H4</accession>
<proteinExistence type="predicted"/>
<sequence>MLMRTKPLFQLIYLGWLVFTLFACQKNLDPFGEVQKISLKASVSFLNADTSSRLPLAISVIDKAGNALNYPDSAIQIYANGVWQPDIQVRNNPYSPHAYYRSKQPGQISLQARWGPLISQPLILTARPKKTYPIIRLPVIFHIPQSLDLPKKGIVLKQVIAGVNQLYRDAMANSDPNHADSFIEFYLAATNPDGYPLLQAGLNQLDFDDPATNQASGAKVDSILAHWCIKQYVNIFVKINWEKGAHPVGSSFSYMPLYSVDPYPGDATCASLSKARAAIMIADENAFTFSVVAHELGHALGLGHTFGDCFWYTDDHVKDTPRQQEAHPDGTNQKQSCGGVYFLATNVMDYYNRRSGLTQDQVAVMRTIINYPTYLPIHVESSAGGRMGYRDVPPVVLIDCRE</sequence>
<evidence type="ECO:0000313" key="3">
    <source>
        <dbReference type="Proteomes" id="UP000232883"/>
    </source>
</evidence>
<dbReference type="PROSITE" id="PS51257">
    <property type="entry name" value="PROKAR_LIPOPROTEIN"/>
    <property type="match status" value="1"/>
</dbReference>
<dbReference type="EMBL" id="CP025096">
    <property type="protein sequence ID" value="AUD06500.1"/>
    <property type="molecule type" value="Genomic_DNA"/>
</dbReference>
<dbReference type="KEGG" id="spir:CWM47_34435"/>
<organism evidence="2 3">
    <name type="scientific">Spirosoma pollinicola</name>
    <dbReference type="NCBI Taxonomy" id="2057025"/>
    <lineage>
        <taxon>Bacteria</taxon>
        <taxon>Pseudomonadati</taxon>
        <taxon>Bacteroidota</taxon>
        <taxon>Cytophagia</taxon>
        <taxon>Cytophagales</taxon>
        <taxon>Cytophagaceae</taxon>
        <taxon>Spirosoma</taxon>
    </lineage>
</organism>
<dbReference type="InterPro" id="IPR008754">
    <property type="entry name" value="Peptidase_M43"/>
</dbReference>
<dbReference type="Pfam" id="PF05572">
    <property type="entry name" value="Peptidase_M43"/>
    <property type="match status" value="1"/>
</dbReference>
<evidence type="ECO:0000313" key="2">
    <source>
        <dbReference type="EMBL" id="AUD06500.1"/>
    </source>
</evidence>